<feature type="domain" description="Cytochrome C Planctomycete-type" evidence="2">
    <location>
        <begin position="48"/>
        <end position="106"/>
    </location>
</feature>
<evidence type="ECO:0000256" key="1">
    <source>
        <dbReference type="SAM" id="SignalP"/>
    </source>
</evidence>
<keyword evidence="4" id="KW-1185">Reference proteome</keyword>
<name>A0A7H1N686_9PROT</name>
<gene>
    <name evidence="3" type="ORF">HQ394_08595</name>
</gene>
<evidence type="ECO:0000313" key="4">
    <source>
        <dbReference type="Proteomes" id="UP000516369"/>
    </source>
</evidence>
<evidence type="ECO:0000259" key="2">
    <source>
        <dbReference type="Pfam" id="PF07635"/>
    </source>
</evidence>
<accession>A0A7H1N686</accession>
<proteinExistence type="predicted"/>
<sequence>MGSIRTTSAGVAGCLGAAILAVAMFGTARAEEEVSYALDVQPVLTARCGECHTPPKGQGYEASGLDLSSYQGVMKGTKHGAVVVPGEPVRSNLLVLVAGKAAIRMPHNQRPLLQYQIQTIHDWIKQGAKDN</sequence>
<feature type="chain" id="PRO_5028809059" description="Cytochrome C Planctomycete-type domain-containing protein" evidence="1">
    <location>
        <begin position="31"/>
        <end position="131"/>
    </location>
</feature>
<dbReference type="EMBL" id="CP053923">
    <property type="protein sequence ID" value="QNT71222.1"/>
    <property type="molecule type" value="Genomic_DNA"/>
</dbReference>
<dbReference type="Pfam" id="PF07635">
    <property type="entry name" value="PSCyt1"/>
    <property type="match status" value="1"/>
</dbReference>
<dbReference type="Proteomes" id="UP000516369">
    <property type="component" value="Chromosome"/>
</dbReference>
<reference evidence="3 4" key="1">
    <citation type="submission" date="2020-05" db="EMBL/GenBank/DDBJ databases">
        <title>Complete closed genome sequence of Defluviicoccus vanus.</title>
        <authorList>
            <person name="Bessarab I."/>
            <person name="Arumugam K."/>
            <person name="Maszenan A.M."/>
            <person name="Seviour R.J."/>
            <person name="Williams R.B."/>
        </authorList>
    </citation>
    <scope>NUCLEOTIDE SEQUENCE [LARGE SCALE GENOMIC DNA]</scope>
    <source>
        <strain evidence="3 4">Ben 114</strain>
    </source>
</reference>
<dbReference type="KEGG" id="dvn:HQ394_08595"/>
<protein>
    <recommendedName>
        <fullName evidence="2">Cytochrome C Planctomycete-type domain-containing protein</fullName>
    </recommendedName>
</protein>
<evidence type="ECO:0000313" key="3">
    <source>
        <dbReference type="EMBL" id="QNT71222.1"/>
    </source>
</evidence>
<keyword evidence="1" id="KW-0732">Signal</keyword>
<dbReference type="InterPro" id="IPR011429">
    <property type="entry name" value="Cyt_c_Planctomycete-type"/>
</dbReference>
<dbReference type="PANTHER" id="PTHR35889:SF3">
    <property type="entry name" value="F-BOX DOMAIN-CONTAINING PROTEIN"/>
    <property type="match status" value="1"/>
</dbReference>
<feature type="signal peptide" evidence="1">
    <location>
        <begin position="1"/>
        <end position="30"/>
    </location>
</feature>
<dbReference type="AlphaFoldDB" id="A0A7H1N686"/>
<organism evidence="3 4">
    <name type="scientific">Defluviicoccus vanus</name>
    <dbReference type="NCBI Taxonomy" id="111831"/>
    <lineage>
        <taxon>Bacteria</taxon>
        <taxon>Pseudomonadati</taxon>
        <taxon>Pseudomonadota</taxon>
        <taxon>Alphaproteobacteria</taxon>
        <taxon>Rhodospirillales</taxon>
        <taxon>Rhodospirillaceae</taxon>
        <taxon>Defluviicoccus</taxon>
    </lineage>
</organism>
<dbReference type="PANTHER" id="PTHR35889">
    <property type="entry name" value="CYCLOINULO-OLIGOSACCHARIDE FRUCTANOTRANSFERASE-RELATED"/>
    <property type="match status" value="1"/>
</dbReference>